<name>A0A1D2J2Y8_PARBR</name>
<proteinExistence type="predicted"/>
<reference evidence="1 2" key="1">
    <citation type="submission" date="2016-06" db="EMBL/GenBank/DDBJ databases">
        <authorList>
            <person name="Kjaerup R.B."/>
            <person name="Dalgaard T.S."/>
            <person name="Juul-Madsen H.R."/>
        </authorList>
    </citation>
    <scope>NUCLEOTIDE SEQUENCE [LARGE SCALE GENOMIC DNA]</scope>
    <source>
        <strain evidence="1 2">Pb300</strain>
    </source>
</reference>
<dbReference type="Proteomes" id="UP000242814">
    <property type="component" value="Unassembled WGS sequence"/>
</dbReference>
<organism evidence="1 2">
    <name type="scientific">Paracoccidioides brasiliensis</name>
    <dbReference type="NCBI Taxonomy" id="121759"/>
    <lineage>
        <taxon>Eukaryota</taxon>
        <taxon>Fungi</taxon>
        <taxon>Dikarya</taxon>
        <taxon>Ascomycota</taxon>
        <taxon>Pezizomycotina</taxon>
        <taxon>Eurotiomycetes</taxon>
        <taxon>Eurotiomycetidae</taxon>
        <taxon>Onygenales</taxon>
        <taxon>Ajellomycetaceae</taxon>
        <taxon>Paracoccidioides</taxon>
    </lineage>
</organism>
<evidence type="ECO:0000313" key="2">
    <source>
        <dbReference type="Proteomes" id="UP000242814"/>
    </source>
</evidence>
<dbReference type="AlphaFoldDB" id="A0A1D2J2Y8"/>
<gene>
    <name evidence="1" type="ORF">ACO22_08038</name>
</gene>
<evidence type="ECO:0000313" key="1">
    <source>
        <dbReference type="EMBL" id="ODH12666.1"/>
    </source>
</evidence>
<dbReference type="EMBL" id="LZYO01000863">
    <property type="protein sequence ID" value="ODH12666.1"/>
    <property type="molecule type" value="Genomic_DNA"/>
</dbReference>
<comment type="caution">
    <text evidence="1">The sequence shown here is derived from an EMBL/GenBank/DDBJ whole genome shotgun (WGS) entry which is preliminary data.</text>
</comment>
<dbReference type="VEuPathDB" id="FungiDB:PABG_12568"/>
<sequence>MPQSRLPRPLRLNAHALGYHRCAGGHANKISTRKFIQYLHNRVYTSVAQGSSASNRAIRFTLRLMAHGSWLAVHRVSRREAGKGVGADGTIGLAPGHGLL</sequence>
<accession>A0A1D2J2Y8</accession>
<protein>
    <submittedName>
        <fullName evidence="1">Uncharacterized protein</fullName>
    </submittedName>
</protein>